<reference evidence="1 2" key="1">
    <citation type="submission" date="2018-11" db="EMBL/GenBank/DDBJ databases">
        <title>Complete genome sequence of Paenibacillus baekrokdamisoli strain KCTC 33723.</title>
        <authorList>
            <person name="Kang S.W."/>
            <person name="Lee K.C."/>
            <person name="Kim K.K."/>
            <person name="Kim J.S."/>
            <person name="Kim D.S."/>
            <person name="Ko S.H."/>
            <person name="Yang S.H."/>
            <person name="Lee J.S."/>
        </authorList>
    </citation>
    <scope>NUCLEOTIDE SEQUENCE [LARGE SCALE GENOMIC DNA]</scope>
    <source>
        <strain evidence="1 2">KCTC 33723</strain>
    </source>
</reference>
<name>A0A3G9J0H4_9BACL</name>
<gene>
    <name evidence="1" type="ORF">Back11_32000</name>
</gene>
<keyword evidence="2" id="KW-1185">Reference proteome</keyword>
<dbReference type="EMBL" id="AP019308">
    <property type="protein sequence ID" value="BBH21855.1"/>
    <property type="molecule type" value="Genomic_DNA"/>
</dbReference>
<sequence>MDLQAMFRRNKLIEFARYLADQHKNHEQMRLDRPDDQYTLGLTSSSKILYERYFEFFRIEPDEVTPQIGGTNE</sequence>
<accession>A0A3G9J0H4</accession>
<dbReference type="Proteomes" id="UP000275368">
    <property type="component" value="Chromosome"/>
</dbReference>
<protein>
    <submittedName>
        <fullName evidence="1">Uncharacterized protein</fullName>
    </submittedName>
</protein>
<dbReference type="KEGG" id="pbk:Back11_32000"/>
<proteinExistence type="predicted"/>
<organism evidence="1 2">
    <name type="scientific">Paenibacillus baekrokdamisoli</name>
    <dbReference type="NCBI Taxonomy" id="1712516"/>
    <lineage>
        <taxon>Bacteria</taxon>
        <taxon>Bacillati</taxon>
        <taxon>Bacillota</taxon>
        <taxon>Bacilli</taxon>
        <taxon>Bacillales</taxon>
        <taxon>Paenibacillaceae</taxon>
        <taxon>Paenibacillus</taxon>
    </lineage>
</organism>
<evidence type="ECO:0000313" key="2">
    <source>
        <dbReference type="Proteomes" id="UP000275368"/>
    </source>
</evidence>
<evidence type="ECO:0000313" key="1">
    <source>
        <dbReference type="EMBL" id="BBH21855.1"/>
    </source>
</evidence>
<dbReference type="AlphaFoldDB" id="A0A3G9J0H4"/>